<dbReference type="InterPro" id="IPR002110">
    <property type="entry name" value="Ankyrin_rpt"/>
</dbReference>
<keyword evidence="1" id="KW-0677">Repeat</keyword>
<feature type="domain" description="SET" evidence="6">
    <location>
        <begin position="261"/>
        <end position="385"/>
    </location>
</feature>
<reference evidence="7" key="1">
    <citation type="submission" date="2021-02" db="EMBL/GenBank/DDBJ databases">
        <authorList>
            <person name="Dougan E. K."/>
            <person name="Rhodes N."/>
            <person name="Thang M."/>
            <person name="Chan C."/>
        </authorList>
    </citation>
    <scope>NUCLEOTIDE SEQUENCE</scope>
</reference>
<feature type="repeat" description="ANK" evidence="3">
    <location>
        <begin position="522"/>
        <end position="554"/>
    </location>
</feature>
<dbReference type="PROSITE" id="PS50297">
    <property type="entry name" value="ANK_REP_REGION"/>
    <property type="match status" value="1"/>
</dbReference>
<accession>A0A813K3E7</accession>
<protein>
    <recommendedName>
        <fullName evidence="6">SET domain-containing protein</fullName>
    </recommendedName>
</protein>
<evidence type="ECO:0000313" key="8">
    <source>
        <dbReference type="Proteomes" id="UP000626109"/>
    </source>
</evidence>
<dbReference type="SMART" id="SM00317">
    <property type="entry name" value="SET"/>
    <property type="match status" value="1"/>
</dbReference>
<dbReference type="Gene3D" id="2.170.270.10">
    <property type="entry name" value="SET domain"/>
    <property type="match status" value="2"/>
</dbReference>
<dbReference type="PANTHER" id="PTHR24161:SF85">
    <property type="entry name" value="PALMITOYLTRANSFERASE HIP14"/>
    <property type="match status" value="1"/>
</dbReference>
<dbReference type="Proteomes" id="UP000626109">
    <property type="component" value="Unassembled WGS sequence"/>
</dbReference>
<proteinExistence type="predicted"/>
<evidence type="ECO:0000256" key="2">
    <source>
        <dbReference type="ARBA" id="ARBA00023043"/>
    </source>
</evidence>
<evidence type="ECO:0000259" key="6">
    <source>
        <dbReference type="PROSITE" id="PS50280"/>
    </source>
</evidence>
<dbReference type="InterPro" id="IPR001214">
    <property type="entry name" value="SET_dom"/>
</dbReference>
<evidence type="ECO:0000256" key="1">
    <source>
        <dbReference type="ARBA" id="ARBA00022737"/>
    </source>
</evidence>
<evidence type="ECO:0000256" key="5">
    <source>
        <dbReference type="SAM" id="Phobius"/>
    </source>
</evidence>
<name>A0A813K3E7_POLGL</name>
<dbReference type="SUPFAM" id="SSF82199">
    <property type="entry name" value="SET domain"/>
    <property type="match status" value="1"/>
</dbReference>
<organism evidence="7 8">
    <name type="scientific">Polarella glacialis</name>
    <name type="common">Dinoflagellate</name>
    <dbReference type="NCBI Taxonomy" id="89957"/>
    <lineage>
        <taxon>Eukaryota</taxon>
        <taxon>Sar</taxon>
        <taxon>Alveolata</taxon>
        <taxon>Dinophyceae</taxon>
        <taxon>Suessiales</taxon>
        <taxon>Suessiaceae</taxon>
        <taxon>Polarella</taxon>
    </lineage>
</organism>
<comment type="caution">
    <text evidence="7">The sequence shown here is derived from an EMBL/GenBank/DDBJ whole genome shotgun (WGS) entry which is preliminary data.</text>
</comment>
<evidence type="ECO:0000256" key="4">
    <source>
        <dbReference type="SAM" id="MobiDB-lite"/>
    </source>
</evidence>
<dbReference type="PROSITE" id="PS50280">
    <property type="entry name" value="SET"/>
    <property type="match status" value="1"/>
</dbReference>
<evidence type="ECO:0000313" key="7">
    <source>
        <dbReference type="EMBL" id="CAE8691504.1"/>
    </source>
</evidence>
<feature type="region of interest" description="Disordered" evidence="4">
    <location>
        <begin position="231"/>
        <end position="253"/>
    </location>
</feature>
<feature type="transmembrane region" description="Helical" evidence="5">
    <location>
        <begin position="19"/>
        <end position="39"/>
    </location>
</feature>
<dbReference type="InterPro" id="IPR046341">
    <property type="entry name" value="SET_dom_sf"/>
</dbReference>
<dbReference type="SUPFAM" id="SSF48403">
    <property type="entry name" value="Ankyrin repeat"/>
    <property type="match status" value="1"/>
</dbReference>
<evidence type="ECO:0000256" key="3">
    <source>
        <dbReference type="PROSITE-ProRule" id="PRU00023"/>
    </source>
</evidence>
<dbReference type="Gene3D" id="1.25.40.20">
    <property type="entry name" value="Ankyrin repeat-containing domain"/>
    <property type="match status" value="1"/>
</dbReference>
<dbReference type="PROSITE" id="PS50088">
    <property type="entry name" value="ANK_REPEAT"/>
    <property type="match status" value="2"/>
</dbReference>
<dbReference type="AlphaFoldDB" id="A0A813K3E7"/>
<keyword evidence="5" id="KW-1133">Transmembrane helix</keyword>
<keyword evidence="5" id="KW-0472">Membrane</keyword>
<dbReference type="EMBL" id="CAJNNW010027453">
    <property type="protein sequence ID" value="CAE8691504.1"/>
    <property type="molecule type" value="Genomic_DNA"/>
</dbReference>
<feature type="repeat" description="ANK" evidence="3">
    <location>
        <begin position="477"/>
        <end position="509"/>
    </location>
</feature>
<dbReference type="InterPro" id="IPR036770">
    <property type="entry name" value="Ankyrin_rpt-contain_sf"/>
</dbReference>
<dbReference type="Pfam" id="PF00856">
    <property type="entry name" value="SET"/>
    <property type="match status" value="1"/>
</dbReference>
<keyword evidence="5" id="KW-0812">Transmembrane</keyword>
<keyword evidence="2 3" id="KW-0040">ANK repeat</keyword>
<gene>
    <name evidence="7" type="ORF">PGLA2088_LOCUS27443</name>
</gene>
<sequence length="585" mass="63680">MEIPHQPELVRLKMAGRRLVFPGIISLALVSSLALLPSFCPAFCGCVLSVAGYGSSRQLQDRKLRRGRSMATARLAEQQQQQQNFQPALCWRTASDGCLGVFAEVAIAAGTLVERCYCLPLRPSAVPGEELRQWLYDRGLAGDEPLLFPLGWGLLYNEAPAGEANTDWDFELARHTSGQQELNYINLQAKVDIAAGEELCISRSSRSRSSSSSRKKRDILSLAIQAHEAQSDLQMPPLAGTNPDSNPDVPDGILSSSRFNDVTEMRVSPLHGNGVYARRDISKGEVVEIAPNLLTDRWQLGHCLIDHRFDAGPSLGEAAARDAAVRPFGLKIALGLGSIFNHDEDPNLGYRSASTTGCLKAQQVMKCYYARRDITAGEELFISYGPGWWKSRNPETVSLAEWRFRRGETKFGLPFYDHPEFAAQSSLSAAVVEKLHRAFVDAEGAETGVLEVWKQLCDELRDKANIQGCINTPLRETGERATHRAAMLGQVQKLRWLVLNGADVNAATAPALDMGADGSASSALCPAHVAAIYGQIEALSVLQSAGADLNCRRTDGATPLDFAKDAEQSEAVAWITLRGGLHGIL</sequence>
<dbReference type="PANTHER" id="PTHR24161">
    <property type="entry name" value="ANK_REP_REGION DOMAIN-CONTAINING PROTEIN-RELATED"/>
    <property type="match status" value="1"/>
</dbReference>